<reference evidence="1" key="1">
    <citation type="submission" date="2021-02" db="EMBL/GenBank/DDBJ databases">
        <authorList>
            <person name="Dougan E. K."/>
            <person name="Rhodes N."/>
            <person name="Thang M."/>
            <person name="Chan C."/>
        </authorList>
    </citation>
    <scope>NUCLEOTIDE SEQUENCE</scope>
</reference>
<evidence type="ECO:0000313" key="1">
    <source>
        <dbReference type="EMBL" id="CAE7426481.1"/>
    </source>
</evidence>
<comment type="caution">
    <text evidence="1">The sequence shown here is derived from an EMBL/GenBank/DDBJ whole genome shotgun (WGS) entry which is preliminary data.</text>
</comment>
<dbReference type="OrthoDB" id="185373at2759"/>
<dbReference type="Proteomes" id="UP000601435">
    <property type="component" value="Unassembled WGS sequence"/>
</dbReference>
<organism evidence="1 2">
    <name type="scientific">Symbiodinium necroappetens</name>
    <dbReference type="NCBI Taxonomy" id="1628268"/>
    <lineage>
        <taxon>Eukaryota</taxon>
        <taxon>Sar</taxon>
        <taxon>Alveolata</taxon>
        <taxon>Dinophyceae</taxon>
        <taxon>Suessiales</taxon>
        <taxon>Symbiodiniaceae</taxon>
        <taxon>Symbiodinium</taxon>
    </lineage>
</organism>
<dbReference type="InterPro" id="IPR018490">
    <property type="entry name" value="cNMP-bd_dom_sf"/>
</dbReference>
<accession>A0A812R9Y1</accession>
<evidence type="ECO:0008006" key="3">
    <source>
        <dbReference type="Google" id="ProtNLM"/>
    </source>
</evidence>
<evidence type="ECO:0000313" key="2">
    <source>
        <dbReference type="Proteomes" id="UP000601435"/>
    </source>
</evidence>
<dbReference type="Gene3D" id="2.60.120.10">
    <property type="entry name" value="Jelly Rolls"/>
    <property type="match status" value="1"/>
</dbReference>
<proteinExistence type="predicted"/>
<dbReference type="EMBL" id="CAJNJA010018586">
    <property type="protein sequence ID" value="CAE7426481.1"/>
    <property type="molecule type" value="Genomic_DNA"/>
</dbReference>
<name>A0A812R9Y1_9DINO</name>
<gene>
    <name evidence="1" type="ORF">SNEC2469_LOCUS11700</name>
</gene>
<dbReference type="InterPro" id="IPR014710">
    <property type="entry name" value="RmlC-like_jellyroll"/>
</dbReference>
<sequence>MTALQRCEEVILGQDYQAGKLPESERSLEELLLDYVEGFGRSAASQQAEAATATRLASSFLRRELQPRQILFRADDAADSIFVVARGSLRTCTNREWVGRLGDATALLASPPTLPIGADSWVRSETPPIADFDDFDGEHELVGVGSILNDTAFYARRKCGVNAAAQAGLSF</sequence>
<dbReference type="AlphaFoldDB" id="A0A812R9Y1"/>
<protein>
    <recommendedName>
        <fullName evidence="3">Cyclic nucleotide-binding domain-containing protein</fullName>
    </recommendedName>
</protein>
<dbReference type="SUPFAM" id="SSF51206">
    <property type="entry name" value="cAMP-binding domain-like"/>
    <property type="match status" value="1"/>
</dbReference>
<keyword evidence="2" id="KW-1185">Reference proteome</keyword>